<dbReference type="PANTHER" id="PTHR12835">
    <property type="entry name" value="BIOTIN PROTEIN LIGASE"/>
    <property type="match status" value="1"/>
</dbReference>
<dbReference type="NCBIfam" id="TIGR00121">
    <property type="entry name" value="birA_ligase"/>
    <property type="match status" value="1"/>
</dbReference>
<feature type="binding site" evidence="6">
    <location>
        <position position="190"/>
    </location>
    <ligand>
        <name>biotin</name>
        <dbReference type="ChEBI" id="CHEBI:57586"/>
    </ligand>
</feature>
<dbReference type="SUPFAM" id="SSF55681">
    <property type="entry name" value="Class II aaRS and biotin synthetases"/>
    <property type="match status" value="1"/>
</dbReference>
<dbReference type="InterPro" id="IPR030855">
    <property type="entry name" value="Bifunct_BirA"/>
</dbReference>
<feature type="domain" description="BPL/LPL catalytic" evidence="7">
    <location>
        <begin position="85"/>
        <end position="265"/>
    </location>
</feature>
<comment type="similarity">
    <text evidence="6">Belongs to the biotin--protein ligase family.</text>
</comment>
<dbReference type="NCBIfam" id="NF008847">
    <property type="entry name" value="PRK11886.1-2"/>
    <property type="match status" value="1"/>
</dbReference>
<keyword evidence="3 6" id="KW-0067">ATP-binding</keyword>
<evidence type="ECO:0000313" key="9">
    <source>
        <dbReference type="Proteomes" id="UP000199648"/>
    </source>
</evidence>
<dbReference type="Gene3D" id="1.10.10.10">
    <property type="entry name" value="Winged helix-like DNA-binding domain superfamily/Winged helix DNA-binding domain"/>
    <property type="match status" value="1"/>
</dbReference>
<feature type="binding site" evidence="6">
    <location>
        <begin position="124"/>
        <end position="126"/>
    </location>
    <ligand>
        <name>biotin</name>
        <dbReference type="ChEBI" id="CHEBI:57586"/>
    </ligand>
</feature>
<gene>
    <name evidence="6" type="primary">birA</name>
    <name evidence="8" type="ORF">SAMN03097708_03328</name>
</gene>
<dbReference type="GO" id="GO:0006355">
    <property type="term" value="P:regulation of DNA-templated transcription"/>
    <property type="evidence" value="ECO:0007669"/>
    <property type="project" value="UniProtKB-UniRule"/>
</dbReference>
<evidence type="ECO:0000259" key="7">
    <source>
        <dbReference type="PROSITE" id="PS51733"/>
    </source>
</evidence>
<evidence type="ECO:0000256" key="5">
    <source>
        <dbReference type="ARBA" id="ARBA00047846"/>
    </source>
</evidence>
<dbReference type="Proteomes" id="UP000199648">
    <property type="component" value="Unassembled WGS sequence"/>
</dbReference>
<sequence length="328" mass="35893">MNGEPGEIIERLVRLLADGRFHSGEELGHLMGISRAAVWKRLQQLEPLGLSVHSVRGRGHRLAKPLDLLNRQRILAGMDARVLDRCVGLDLKFAVDSTSAHLGRVAGEHPSGHICLTEYQTAGRGRRGRRWISPFGSNLYFSLLWRFQGAGQLGGLSLAVAVAVIEALESVGAARLVLKWPNDVLYEDRKLAGILIEVAGEATGECQVIVGIGVNIGMPLLDGNRIDQPWADLTETGARLDRNGTASALIGSLVQSLERFERYGLPCFLNAWRARDALYGQPVTVQFTDSELVGIGRGIDEAGQFLVEHEEGTERLSYGEVSIRRWAS</sequence>
<dbReference type="InterPro" id="IPR013196">
    <property type="entry name" value="HTH_11"/>
</dbReference>
<keyword evidence="1 6" id="KW-0436">Ligase</keyword>
<dbReference type="InterPro" id="IPR004408">
    <property type="entry name" value="Biotin_CoA_COase_ligase"/>
</dbReference>
<dbReference type="Pfam" id="PF08279">
    <property type="entry name" value="HTH_11"/>
    <property type="match status" value="1"/>
</dbReference>
<dbReference type="Pfam" id="PF03099">
    <property type="entry name" value="BPL_LplA_LipB"/>
    <property type="match status" value="1"/>
</dbReference>
<dbReference type="GO" id="GO:0005524">
    <property type="term" value="F:ATP binding"/>
    <property type="evidence" value="ECO:0007669"/>
    <property type="project" value="UniProtKB-UniRule"/>
</dbReference>
<keyword evidence="9" id="KW-1185">Reference proteome</keyword>
<dbReference type="SUPFAM" id="SSF46785">
    <property type="entry name" value="Winged helix' DNA-binding domain"/>
    <property type="match status" value="1"/>
</dbReference>
<dbReference type="InterPro" id="IPR045864">
    <property type="entry name" value="aa-tRNA-synth_II/BPL/LPL"/>
</dbReference>
<dbReference type="InterPro" id="IPR036388">
    <property type="entry name" value="WH-like_DNA-bd_sf"/>
</dbReference>
<dbReference type="PANTHER" id="PTHR12835:SF5">
    <property type="entry name" value="BIOTIN--PROTEIN LIGASE"/>
    <property type="match status" value="1"/>
</dbReference>
<dbReference type="Gene3D" id="3.30.930.10">
    <property type="entry name" value="Bira Bifunctional Protein, Domain 2"/>
    <property type="match status" value="1"/>
</dbReference>
<dbReference type="PROSITE" id="PS00519">
    <property type="entry name" value="HTH_ASNC_1"/>
    <property type="match status" value="1"/>
</dbReference>
<keyword evidence="6" id="KW-0804">Transcription</keyword>
<feature type="DNA-binding region" description="H-T-H motif" evidence="6">
    <location>
        <begin position="24"/>
        <end position="43"/>
    </location>
</feature>
<dbReference type="InterPro" id="IPR008988">
    <property type="entry name" value="Transcriptional_repressor_C"/>
</dbReference>
<keyword evidence="6" id="KW-0678">Repressor</keyword>
<evidence type="ECO:0000256" key="3">
    <source>
        <dbReference type="ARBA" id="ARBA00022840"/>
    </source>
</evidence>
<dbReference type="HAMAP" id="MF_00978">
    <property type="entry name" value="Bifunct_BirA"/>
    <property type="match status" value="1"/>
</dbReference>
<dbReference type="Gene3D" id="2.30.30.100">
    <property type="match status" value="1"/>
</dbReference>
<comment type="caution">
    <text evidence="6">Lacks conserved residue(s) required for the propagation of feature annotation.</text>
</comment>
<dbReference type="EC" id="6.3.4.15" evidence="6"/>
<reference evidence="8 9" key="1">
    <citation type="submission" date="2016-10" db="EMBL/GenBank/DDBJ databases">
        <authorList>
            <person name="de Groot N.N."/>
        </authorList>
    </citation>
    <scope>NUCLEOTIDE SEQUENCE [LARGE SCALE GENOMIC DNA]</scope>
    <source>
        <strain evidence="8 9">HLD2</strain>
    </source>
</reference>
<dbReference type="Pfam" id="PF02237">
    <property type="entry name" value="BPL_C"/>
    <property type="match status" value="1"/>
</dbReference>
<protein>
    <recommendedName>
        <fullName evidence="6">Bifunctional ligase/repressor BirA</fullName>
    </recommendedName>
    <alternativeName>
        <fullName evidence="6">Biotin operon repressor</fullName>
    </alternativeName>
    <alternativeName>
        <fullName evidence="6">Biotin--[acetyl-CoA-carboxylase] ligase</fullName>
        <ecNumber evidence="6">6.3.4.15</ecNumber>
    </alternativeName>
    <alternativeName>
        <fullName evidence="6">Biotin--protein ligase</fullName>
    </alternativeName>
    <alternativeName>
        <fullName evidence="6">Biotin-[acetyl-CoA carboxylase] synthetase</fullName>
    </alternativeName>
</protein>
<evidence type="ECO:0000313" key="8">
    <source>
        <dbReference type="EMBL" id="SCZ68435.1"/>
    </source>
</evidence>
<comment type="function">
    <text evidence="6">Acts both as a biotin--[acetyl-CoA-carboxylase] ligase and a biotin-operon repressor. In the presence of ATP, BirA activates biotin to form the BirA-biotinyl-5'-adenylate (BirA-bio-5'-AMP or holoBirA) complex. HoloBirA can either transfer the biotinyl moiety to the biotin carboxyl carrier protein (BCCP) subunit of acetyl-CoA carboxylase, or bind to the biotin operator site and inhibit transcription of the operon.</text>
</comment>
<keyword evidence="2 6" id="KW-0547">Nucleotide-binding</keyword>
<keyword evidence="6" id="KW-0238">DNA-binding</keyword>
<dbReference type="EMBL" id="FMWD01000023">
    <property type="protein sequence ID" value="SCZ68435.1"/>
    <property type="molecule type" value="Genomic_DNA"/>
</dbReference>
<dbReference type="PROSITE" id="PS51733">
    <property type="entry name" value="BPL_LPL_CATALYTIC"/>
    <property type="match status" value="1"/>
</dbReference>
<keyword evidence="4 6" id="KW-0092">Biotin</keyword>
<dbReference type="InterPro" id="IPR003142">
    <property type="entry name" value="BPL_C"/>
</dbReference>
<dbReference type="RefSeq" id="WP_175452630.1">
    <property type="nucleotide sequence ID" value="NZ_FMWD01000023.1"/>
</dbReference>
<feature type="binding site" evidence="6">
    <location>
        <position position="120"/>
    </location>
    <ligand>
        <name>biotin</name>
        <dbReference type="ChEBI" id="CHEBI:57586"/>
    </ligand>
</feature>
<dbReference type="InterPro" id="IPR004143">
    <property type="entry name" value="BPL_LPL_catalytic"/>
</dbReference>
<dbReference type="InterPro" id="IPR019885">
    <property type="entry name" value="Tscrpt_reg_HTH_AsnC-type_CS"/>
</dbReference>
<dbReference type="GO" id="GO:0004077">
    <property type="term" value="F:biotin--[biotin carboxyl-carrier protein] ligase activity"/>
    <property type="evidence" value="ECO:0007669"/>
    <property type="project" value="UniProtKB-UniRule"/>
</dbReference>
<proteinExistence type="inferred from homology"/>
<dbReference type="CDD" id="cd16442">
    <property type="entry name" value="BPL"/>
    <property type="match status" value="1"/>
</dbReference>
<evidence type="ECO:0000256" key="1">
    <source>
        <dbReference type="ARBA" id="ARBA00022598"/>
    </source>
</evidence>
<dbReference type="SUPFAM" id="SSF50037">
    <property type="entry name" value="C-terminal domain of transcriptional repressors"/>
    <property type="match status" value="1"/>
</dbReference>
<dbReference type="GO" id="GO:0003677">
    <property type="term" value="F:DNA binding"/>
    <property type="evidence" value="ECO:0007669"/>
    <property type="project" value="UniProtKB-UniRule"/>
</dbReference>
<evidence type="ECO:0000256" key="4">
    <source>
        <dbReference type="ARBA" id="ARBA00023267"/>
    </source>
</evidence>
<evidence type="ECO:0000256" key="2">
    <source>
        <dbReference type="ARBA" id="ARBA00022741"/>
    </source>
</evidence>
<dbReference type="GO" id="GO:0005737">
    <property type="term" value="C:cytoplasm"/>
    <property type="evidence" value="ECO:0007669"/>
    <property type="project" value="TreeGrafter"/>
</dbReference>
<evidence type="ECO:0000256" key="6">
    <source>
        <dbReference type="HAMAP-Rule" id="MF_00978"/>
    </source>
</evidence>
<dbReference type="InterPro" id="IPR036390">
    <property type="entry name" value="WH_DNA-bd_sf"/>
</dbReference>
<dbReference type="STRING" id="415747.SAMN03097708_03328"/>
<dbReference type="AlphaFoldDB" id="A0A1G5R2V3"/>
<name>A0A1G5R2V3_9GAMM</name>
<organism evidence="8 9">
    <name type="scientific">Thiohalomonas denitrificans</name>
    <dbReference type="NCBI Taxonomy" id="415747"/>
    <lineage>
        <taxon>Bacteria</taxon>
        <taxon>Pseudomonadati</taxon>
        <taxon>Pseudomonadota</taxon>
        <taxon>Gammaproteobacteria</taxon>
        <taxon>Thiohalomonadales</taxon>
        <taxon>Thiohalomonadaceae</taxon>
        <taxon>Thiohalomonas</taxon>
    </lineage>
</organism>
<accession>A0A1G5R2V3</accession>
<keyword evidence="6" id="KW-0805">Transcription regulation</keyword>
<comment type="catalytic activity">
    <reaction evidence="5 6">
        <text>biotin + L-lysyl-[protein] + ATP = N(6)-biotinyl-L-lysyl-[protein] + AMP + diphosphate + H(+)</text>
        <dbReference type="Rhea" id="RHEA:11756"/>
        <dbReference type="Rhea" id="RHEA-COMP:9752"/>
        <dbReference type="Rhea" id="RHEA-COMP:10505"/>
        <dbReference type="ChEBI" id="CHEBI:15378"/>
        <dbReference type="ChEBI" id="CHEBI:29969"/>
        <dbReference type="ChEBI" id="CHEBI:30616"/>
        <dbReference type="ChEBI" id="CHEBI:33019"/>
        <dbReference type="ChEBI" id="CHEBI:57586"/>
        <dbReference type="ChEBI" id="CHEBI:83144"/>
        <dbReference type="ChEBI" id="CHEBI:456215"/>
        <dbReference type="EC" id="6.3.4.15"/>
    </reaction>
</comment>